<evidence type="ECO:0000256" key="1">
    <source>
        <dbReference type="SAM" id="MobiDB-lite"/>
    </source>
</evidence>
<evidence type="ECO:0000313" key="2">
    <source>
        <dbReference type="EMBL" id="JAC70243.1"/>
    </source>
</evidence>
<feature type="compositionally biased region" description="Polar residues" evidence="1">
    <location>
        <begin position="1"/>
        <end position="22"/>
    </location>
</feature>
<feature type="non-terminal residue" evidence="2">
    <location>
        <position position="1"/>
    </location>
</feature>
<organism evidence="2">
    <name type="scientific">Tetraselmis sp. GSL018</name>
    <dbReference type="NCBI Taxonomy" id="582737"/>
    <lineage>
        <taxon>Eukaryota</taxon>
        <taxon>Viridiplantae</taxon>
        <taxon>Chlorophyta</taxon>
        <taxon>core chlorophytes</taxon>
        <taxon>Chlorodendrophyceae</taxon>
        <taxon>Chlorodendrales</taxon>
        <taxon>Chlorodendraceae</taxon>
        <taxon>Tetraselmis</taxon>
    </lineage>
</organism>
<feature type="region of interest" description="Disordered" evidence="1">
    <location>
        <begin position="1"/>
        <end position="28"/>
    </location>
</feature>
<proteinExistence type="predicted"/>
<accession>A0A061RE56</accession>
<name>A0A061RE56_9CHLO</name>
<gene>
    <name evidence="2" type="ORF">TSPGSL018_4584</name>
</gene>
<dbReference type="EMBL" id="GBEZ01015966">
    <property type="protein sequence ID" value="JAC70243.1"/>
    <property type="molecule type" value="Transcribed_RNA"/>
</dbReference>
<protein>
    <submittedName>
        <fullName evidence="2">Uncharacterized protein</fullName>
    </submittedName>
</protein>
<sequence>DGRNQVDPQSTQPVLSPSTTPLLHSGPVGLRIFPRRLSAPRGFPS</sequence>
<dbReference type="AlphaFoldDB" id="A0A061RE56"/>
<reference evidence="2" key="1">
    <citation type="submission" date="2014-05" db="EMBL/GenBank/DDBJ databases">
        <title>The transcriptome of the halophilic microalga Tetraselmis sp. GSL018 isolated from the Great Salt Lake, Utah.</title>
        <authorList>
            <person name="Jinkerson R.E."/>
            <person name="D'Adamo S."/>
            <person name="Posewitz M.C."/>
        </authorList>
    </citation>
    <scope>NUCLEOTIDE SEQUENCE</scope>
    <source>
        <strain evidence="2">GSL018</strain>
    </source>
</reference>